<name>A0ABQ9TX69_SAGOE</name>
<organism evidence="2 3">
    <name type="scientific">Saguinus oedipus</name>
    <name type="common">Cotton-top tamarin</name>
    <name type="synonym">Oedipomidas oedipus</name>
    <dbReference type="NCBI Taxonomy" id="9490"/>
    <lineage>
        <taxon>Eukaryota</taxon>
        <taxon>Metazoa</taxon>
        <taxon>Chordata</taxon>
        <taxon>Craniata</taxon>
        <taxon>Vertebrata</taxon>
        <taxon>Euteleostomi</taxon>
        <taxon>Mammalia</taxon>
        <taxon>Eutheria</taxon>
        <taxon>Euarchontoglires</taxon>
        <taxon>Primates</taxon>
        <taxon>Haplorrhini</taxon>
        <taxon>Platyrrhini</taxon>
        <taxon>Cebidae</taxon>
        <taxon>Callitrichinae</taxon>
        <taxon>Saguinus</taxon>
    </lineage>
</organism>
<gene>
    <name evidence="2" type="primary">EIF3F_7</name>
    <name evidence="2" type="ORF">P7K49_032048</name>
</gene>
<proteinExistence type="predicted"/>
<dbReference type="InterPro" id="IPR024969">
    <property type="entry name" value="EIF3F/CSN6-like_C"/>
</dbReference>
<feature type="non-terminal residue" evidence="2">
    <location>
        <position position="1"/>
    </location>
</feature>
<keyword evidence="2" id="KW-0648">Protein biosynthesis</keyword>
<dbReference type="EMBL" id="JASSZA010000018">
    <property type="protein sequence ID" value="KAK2089382.1"/>
    <property type="molecule type" value="Genomic_DNA"/>
</dbReference>
<dbReference type="Proteomes" id="UP001266305">
    <property type="component" value="Unassembled WGS sequence"/>
</dbReference>
<sequence length="218" mass="23832">PHPQTLWQQRLRLRCSGADPSARSAWSRSPRALPRGRCGQAAPVILASIVDSYERCNEGAARVTGTLLGTVDKHSLEVTNCFSVPHNESEDEVAVDMEFAKNMYELHKNVSPNELILGCSNQVIGLSNDLQQVGGASARIQDALSTVLQHTEDVLSGKVSADNTVGRFLMSLFNQVPKIVPDDFETMLNSNINDLLMVTYLANLTQSQIALDEKLANL</sequence>
<dbReference type="Pfam" id="PF01398">
    <property type="entry name" value="JAB"/>
    <property type="match status" value="1"/>
</dbReference>
<evidence type="ECO:0000313" key="2">
    <source>
        <dbReference type="EMBL" id="KAK2089382.1"/>
    </source>
</evidence>
<dbReference type="GO" id="GO:0003743">
    <property type="term" value="F:translation initiation factor activity"/>
    <property type="evidence" value="ECO:0007669"/>
    <property type="project" value="UniProtKB-KW"/>
</dbReference>
<comment type="caution">
    <text evidence="2">The sequence shown here is derived from an EMBL/GenBank/DDBJ whole genome shotgun (WGS) entry which is preliminary data.</text>
</comment>
<dbReference type="PROSITE" id="PS50249">
    <property type="entry name" value="MPN"/>
    <property type="match status" value="1"/>
</dbReference>
<dbReference type="SMART" id="SM00232">
    <property type="entry name" value="JAB_MPN"/>
    <property type="match status" value="1"/>
</dbReference>
<protein>
    <submittedName>
        <fullName evidence="2">Eukaryotic translation initiation factor 3 subunit F</fullName>
    </submittedName>
</protein>
<evidence type="ECO:0000259" key="1">
    <source>
        <dbReference type="PROSITE" id="PS50249"/>
    </source>
</evidence>
<dbReference type="InterPro" id="IPR037518">
    <property type="entry name" value="MPN"/>
</dbReference>
<dbReference type="Gene3D" id="3.40.140.10">
    <property type="entry name" value="Cytidine Deaminase, domain 2"/>
    <property type="match status" value="1"/>
</dbReference>
<dbReference type="InterPro" id="IPR000555">
    <property type="entry name" value="JAMM/MPN+_dom"/>
</dbReference>
<accession>A0ABQ9TX69</accession>
<reference evidence="2 3" key="1">
    <citation type="submission" date="2023-05" db="EMBL/GenBank/DDBJ databases">
        <title>B98-5 Cell Line De Novo Hybrid Assembly: An Optical Mapping Approach.</title>
        <authorList>
            <person name="Kananen K."/>
            <person name="Auerbach J.A."/>
            <person name="Kautto E."/>
            <person name="Blachly J.S."/>
        </authorList>
    </citation>
    <scope>NUCLEOTIDE SEQUENCE [LARGE SCALE GENOMIC DNA]</scope>
    <source>
        <strain evidence="2">B95-8</strain>
        <tissue evidence="2">Cell line</tissue>
    </source>
</reference>
<keyword evidence="2" id="KW-0396">Initiation factor</keyword>
<dbReference type="PANTHER" id="PTHR10540">
    <property type="entry name" value="EUKARYOTIC TRANSLATION INITIATION FACTOR 3 SUBUNIT F-RELATED"/>
    <property type="match status" value="1"/>
</dbReference>
<feature type="domain" description="MPN" evidence="1">
    <location>
        <begin position="39"/>
        <end position="179"/>
    </location>
</feature>
<dbReference type="Pfam" id="PF13012">
    <property type="entry name" value="MitMem_reg"/>
    <property type="match status" value="1"/>
</dbReference>
<keyword evidence="3" id="KW-1185">Reference proteome</keyword>
<evidence type="ECO:0000313" key="3">
    <source>
        <dbReference type="Proteomes" id="UP001266305"/>
    </source>
</evidence>
<dbReference type="PANTHER" id="PTHR10540:SF6">
    <property type="entry name" value="EUKARYOTIC TRANSLATION INITIATION FACTOR 3 SUBUNIT F"/>
    <property type="match status" value="1"/>
</dbReference>